<dbReference type="InParanoid" id="A0A067MQI0"/>
<dbReference type="PANTHER" id="PTHR33927:SF1">
    <property type="entry name" value="TRANSMEMBRANE PROTEIN"/>
    <property type="match status" value="1"/>
</dbReference>
<feature type="transmembrane region" description="Helical" evidence="1">
    <location>
        <begin position="189"/>
        <end position="211"/>
    </location>
</feature>
<protein>
    <recommendedName>
        <fullName evidence="4">Non-ribosomal peptide synthetase</fullName>
    </recommendedName>
</protein>
<evidence type="ECO:0000256" key="1">
    <source>
        <dbReference type="SAM" id="Phobius"/>
    </source>
</evidence>
<evidence type="ECO:0008006" key="4">
    <source>
        <dbReference type="Google" id="ProtNLM"/>
    </source>
</evidence>
<name>A0A067MQI0_BOTB1</name>
<accession>A0A067MQI0</accession>
<dbReference type="OrthoDB" id="3142841at2759"/>
<dbReference type="AlphaFoldDB" id="A0A067MQI0"/>
<reference evidence="3" key="1">
    <citation type="journal article" date="2014" name="Proc. Natl. Acad. Sci. U.S.A.">
        <title>Extensive sampling of basidiomycete genomes demonstrates inadequacy of the white-rot/brown-rot paradigm for wood decay fungi.</title>
        <authorList>
            <person name="Riley R."/>
            <person name="Salamov A.A."/>
            <person name="Brown D.W."/>
            <person name="Nagy L.G."/>
            <person name="Floudas D."/>
            <person name="Held B.W."/>
            <person name="Levasseur A."/>
            <person name="Lombard V."/>
            <person name="Morin E."/>
            <person name="Otillar R."/>
            <person name="Lindquist E.A."/>
            <person name="Sun H."/>
            <person name="LaButti K.M."/>
            <person name="Schmutz J."/>
            <person name="Jabbour D."/>
            <person name="Luo H."/>
            <person name="Baker S.E."/>
            <person name="Pisabarro A.G."/>
            <person name="Walton J.D."/>
            <person name="Blanchette R.A."/>
            <person name="Henrissat B."/>
            <person name="Martin F."/>
            <person name="Cullen D."/>
            <person name="Hibbett D.S."/>
            <person name="Grigoriev I.V."/>
        </authorList>
    </citation>
    <scope>NUCLEOTIDE SEQUENCE [LARGE SCALE GENOMIC DNA]</scope>
    <source>
        <strain evidence="3">FD-172 SS1</strain>
    </source>
</reference>
<dbReference type="HOGENOM" id="CLU_005562_0_1_1"/>
<dbReference type="PANTHER" id="PTHR33927">
    <property type="entry name" value="TRANSMEMBRANE PROTEIN"/>
    <property type="match status" value="1"/>
</dbReference>
<feature type="transmembrane region" description="Helical" evidence="1">
    <location>
        <begin position="80"/>
        <end position="102"/>
    </location>
</feature>
<keyword evidence="1" id="KW-0812">Transmembrane</keyword>
<organism evidence="2 3">
    <name type="scientific">Botryobasidium botryosum (strain FD-172 SS1)</name>
    <dbReference type="NCBI Taxonomy" id="930990"/>
    <lineage>
        <taxon>Eukaryota</taxon>
        <taxon>Fungi</taxon>
        <taxon>Dikarya</taxon>
        <taxon>Basidiomycota</taxon>
        <taxon>Agaricomycotina</taxon>
        <taxon>Agaricomycetes</taxon>
        <taxon>Cantharellales</taxon>
        <taxon>Botryobasidiaceae</taxon>
        <taxon>Botryobasidium</taxon>
    </lineage>
</organism>
<evidence type="ECO:0000313" key="2">
    <source>
        <dbReference type="EMBL" id="KDQ13821.1"/>
    </source>
</evidence>
<feature type="transmembrane region" description="Helical" evidence="1">
    <location>
        <begin position="265"/>
        <end position="282"/>
    </location>
</feature>
<feature type="transmembrane region" description="Helical" evidence="1">
    <location>
        <begin position="153"/>
        <end position="174"/>
    </location>
</feature>
<keyword evidence="3" id="KW-1185">Reference proteome</keyword>
<evidence type="ECO:0000313" key="3">
    <source>
        <dbReference type="Proteomes" id="UP000027195"/>
    </source>
</evidence>
<keyword evidence="1" id="KW-1133">Transmembrane helix</keyword>
<feature type="transmembrane region" description="Helical" evidence="1">
    <location>
        <begin position="223"/>
        <end position="245"/>
    </location>
</feature>
<keyword evidence="1" id="KW-0472">Membrane</keyword>
<proteinExistence type="predicted"/>
<dbReference type="Proteomes" id="UP000027195">
    <property type="component" value="Unassembled WGS sequence"/>
</dbReference>
<dbReference type="InterPro" id="IPR052979">
    <property type="entry name" value="Adenylate-forming_domain"/>
</dbReference>
<sequence>MPSAFEKASDAEHGALSTVVVLDAKPHSTQPELVLLPYLLPPPPKKAPDADAPAKPKQKPKPLGSRWTRFNLFFNTYRKFFVFVVTLNFIGIGFAAAGRFTYAIDHSGALVLGNLLVAVMMRNELFLRFLYLVANTCLAKWPPMFIRLATTSALQHVGGIHSGCALSGLGWLIYKVVEIIIHGKINHRAVIVTGVITNVAVIISVISAFPWIRNQHHNVFERYHRFIGWLGLLSTWIFVILGNYYDPMTDTWTPDAHHLIGIQEFWFALGMTIFILLPWGFTRRVKVDVEIPSPKVAVLRFERGMQQGLLGRVGRSSILEYHAFGLISEGRDAKHHYMVCGVQGDFTKGLVSDPPKTLWTRELKFAGVSNTSALYRRGIRVCTGTGIGAALSTCLQSPDWFLIWIGSDQVKTFGPTISGMIERGIEPERRVLWDSKKMGGRPDTMRLIEDVYRRFGAEVVFITSNYQGNQEMMVGCRERGIPAFGTLWDF</sequence>
<feature type="transmembrane region" description="Helical" evidence="1">
    <location>
        <begin position="108"/>
        <end position="133"/>
    </location>
</feature>
<gene>
    <name evidence="2" type="ORF">BOTBODRAFT_133065</name>
</gene>
<dbReference type="EMBL" id="KL198041">
    <property type="protein sequence ID" value="KDQ13821.1"/>
    <property type="molecule type" value="Genomic_DNA"/>
</dbReference>